<dbReference type="InterPro" id="IPR043136">
    <property type="entry name" value="B30.2/SPRY_sf"/>
</dbReference>
<comment type="caution">
    <text evidence="2">The sequence shown here is derived from an EMBL/GenBank/DDBJ whole genome shotgun (WGS) entry which is preliminary data.</text>
</comment>
<evidence type="ECO:0000313" key="3">
    <source>
        <dbReference type="EMBL" id="CAF4624295.1"/>
    </source>
</evidence>
<gene>
    <name evidence="3" type="ORF">BYL167_LOCUS41096</name>
    <name evidence="2" type="ORF">CJN711_LOCUS32427</name>
</gene>
<protein>
    <submittedName>
        <fullName evidence="2">Uncharacterized protein</fullName>
    </submittedName>
</protein>
<feature type="coiled-coil region" evidence="1">
    <location>
        <begin position="100"/>
        <end position="127"/>
    </location>
</feature>
<dbReference type="Proteomes" id="UP000681967">
    <property type="component" value="Unassembled WGS sequence"/>
</dbReference>
<dbReference type="EMBL" id="CAJOBH010103346">
    <property type="protein sequence ID" value="CAF4624295.1"/>
    <property type="molecule type" value="Genomic_DNA"/>
</dbReference>
<reference evidence="2" key="1">
    <citation type="submission" date="2021-02" db="EMBL/GenBank/DDBJ databases">
        <authorList>
            <person name="Nowell W R."/>
        </authorList>
    </citation>
    <scope>NUCLEOTIDE SEQUENCE</scope>
</reference>
<evidence type="ECO:0000313" key="2">
    <source>
        <dbReference type="EMBL" id="CAF1575870.1"/>
    </source>
</evidence>
<name>A0A815YWK7_9BILA</name>
<dbReference type="Proteomes" id="UP000663855">
    <property type="component" value="Unassembled WGS sequence"/>
</dbReference>
<dbReference type="SUPFAM" id="SSF49899">
    <property type="entry name" value="Concanavalin A-like lectins/glucanases"/>
    <property type="match status" value="1"/>
</dbReference>
<dbReference type="AlphaFoldDB" id="A0A815YWK7"/>
<sequence>MVSASTRKQCAYHGGCKQIGVAYCEGCTQSFCGIHFNDHRRLLNEELNFIFSGCNEIKDVLNQEKTTCDSHPLMKQIDDWEKQSIGNIQQRAKELRQQLILLATDHRNELSQRLQQLSEQSNDALEHDSFSETDLRQWKKIIEDLKANLTSHATVSINQHDYFPGLKNISLVMTMSKELFDRVSDNTIQIEQNGQVATCDSSVNHREIRGRNRYSSGVHKIRLYIEQAEQFWVLLGITSEPTPLRRLSCSAPCTYGWSNDNNIWTNGQKCRNNSNNIIEMKKNDIVSLILDCNNRTIVMINERTNRKYELSVNTANCPFPWQLYLNLNEANSCVRILPT</sequence>
<dbReference type="SUPFAM" id="SSF47162">
    <property type="entry name" value="Apolipoprotein"/>
    <property type="match status" value="1"/>
</dbReference>
<proteinExistence type="predicted"/>
<organism evidence="2 4">
    <name type="scientific">Rotaria magnacalcarata</name>
    <dbReference type="NCBI Taxonomy" id="392030"/>
    <lineage>
        <taxon>Eukaryota</taxon>
        <taxon>Metazoa</taxon>
        <taxon>Spiralia</taxon>
        <taxon>Gnathifera</taxon>
        <taxon>Rotifera</taxon>
        <taxon>Eurotatoria</taxon>
        <taxon>Bdelloidea</taxon>
        <taxon>Philodinida</taxon>
        <taxon>Philodinidae</taxon>
        <taxon>Rotaria</taxon>
    </lineage>
</organism>
<evidence type="ECO:0000256" key="1">
    <source>
        <dbReference type="SAM" id="Coils"/>
    </source>
</evidence>
<dbReference type="Gene3D" id="2.60.120.920">
    <property type="match status" value="1"/>
</dbReference>
<accession>A0A815YWK7</accession>
<evidence type="ECO:0000313" key="4">
    <source>
        <dbReference type="Proteomes" id="UP000663855"/>
    </source>
</evidence>
<keyword evidence="1" id="KW-0175">Coiled coil</keyword>
<dbReference type="InterPro" id="IPR013320">
    <property type="entry name" value="ConA-like_dom_sf"/>
</dbReference>
<dbReference type="EMBL" id="CAJNOV010015540">
    <property type="protein sequence ID" value="CAF1575870.1"/>
    <property type="molecule type" value="Genomic_DNA"/>
</dbReference>